<dbReference type="PROSITE" id="PS51257">
    <property type="entry name" value="PROKAR_LIPOPROTEIN"/>
    <property type="match status" value="1"/>
</dbReference>
<keyword evidence="2" id="KW-0732">Signal</keyword>
<feature type="signal peptide" evidence="2">
    <location>
        <begin position="1"/>
        <end position="20"/>
    </location>
</feature>
<feature type="chain" id="PRO_5045643311" description="Lipoprotein" evidence="2">
    <location>
        <begin position="21"/>
        <end position="391"/>
    </location>
</feature>
<protein>
    <recommendedName>
        <fullName evidence="5">Lipoprotein</fullName>
    </recommendedName>
</protein>
<evidence type="ECO:0008006" key="5">
    <source>
        <dbReference type="Google" id="ProtNLM"/>
    </source>
</evidence>
<evidence type="ECO:0000313" key="3">
    <source>
        <dbReference type="EMBL" id="MDC0718375.1"/>
    </source>
</evidence>
<evidence type="ECO:0000256" key="1">
    <source>
        <dbReference type="SAM" id="MobiDB-lite"/>
    </source>
</evidence>
<name>A0ABT5DXL3_9BACT</name>
<comment type="caution">
    <text evidence="3">The sequence shown here is derived from an EMBL/GenBank/DDBJ whole genome shotgun (WGS) entry which is preliminary data.</text>
</comment>
<evidence type="ECO:0000256" key="2">
    <source>
        <dbReference type="SAM" id="SignalP"/>
    </source>
</evidence>
<proteinExistence type="predicted"/>
<dbReference type="EMBL" id="JAQNDL010000001">
    <property type="protein sequence ID" value="MDC0718375.1"/>
    <property type="molecule type" value="Genomic_DNA"/>
</dbReference>
<feature type="region of interest" description="Disordered" evidence="1">
    <location>
        <begin position="28"/>
        <end position="49"/>
    </location>
</feature>
<reference evidence="3 4" key="1">
    <citation type="submission" date="2022-11" db="EMBL/GenBank/DDBJ databases">
        <title>Minimal conservation of predation-associated metabolite biosynthetic gene clusters underscores biosynthetic potential of Myxococcota including descriptions for ten novel species: Archangium lansinium sp. nov., Myxococcus landrumus sp. nov., Nannocystis bai.</title>
        <authorList>
            <person name="Ahearne A."/>
            <person name="Stevens C."/>
            <person name="Dowd S."/>
        </authorList>
    </citation>
    <scope>NUCLEOTIDE SEQUENCE [LARGE SCALE GENOMIC DNA]</scope>
    <source>
        <strain evidence="3 4">BB15-2</strain>
    </source>
</reference>
<dbReference type="Proteomes" id="UP001221686">
    <property type="component" value="Unassembled WGS sequence"/>
</dbReference>
<organism evidence="3 4">
    <name type="scientific">Nannocystis bainbridge</name>
    <dbReference type="NCBI Taxonomy" id="2995303"/>
    <lineage>
        <taxon>Bacteria</taxon>
        <taxon>Pseudomonadati</taxon>
        <taxon>Myxococcota</taxon>
        <taxon>Polyangia</taxon>
        <taxon>Nannocystales</taxon>
        <taxon>Nannocystaceae</taxon>
        <taxon>Nannocystis</taxon>
    </lineage>
</organism>
<gene>
    <name evidence="3" type="ORF">POL25_15815</name>
</gene>
<dbReference type="RefSeq" id="WP_272086851.1">
    <property type="nucleotide sequence ID" value="NZ_JAQNDL010000001.1"/>
</dbReference>
<accession>A0ABT5DXL3</accession>
<feature type="compositionally biased region" description="Low complexity" evidence="1">
    <location>
        <begin position="30"/>
        <end position="40"/>
    </location>
</feature>
<keyword evidence="4" id="KW-1185">Reference proteome</keyword>
<sequence length="391" mass="41763">MPTSYSRGVCMLLLGGLGLAGCGPGGGAETGTTGDASTTGDLMPDELGPREGPWEVALEALPFPLADVHTLTVGRKEYDDNFANRGVVEVLFDHDEPTITIETRKYVFGIASDIDAFERLSLWAFVHAGNPARNPDPSTDCTKGAWKDNCAIYAYYDGKSQPSRTGMDLRVHLPRAYRGELLVATEDNTAEDGWPRRGDVTVLDLCSGGEIDLEAGRAQVRLCRDLSPAPACPPASVEACEKFPDGSGLEAWSPECPCGIDNFGQLVVRAPEPWAADITVDVPTDTWLNATLQNSAPIKQPQCLPELADCDPRSCLLDETDPFAPTAEFNYPSEAAPHGAGFNVFAVTSGCTFIPFVEPGAAWTPGAAPPEELRGKLRLCSGCLSDPEDMP</sequence>
<evidence type="ECO:0000313" key="4">
    <source>
        <dbReference type="Proteomes" id="UP001221686"/>
    </source>
</evidence>